<dbReference type="PANTHER" id="PTHR33562:SF22">
    <property type="entry name" value="PROTEIN QUIVER"/>
    <property type="match status" value="1"/>
</dbReference>
<dbReference type="PANTHER" id="PTHR33562">
    <property type="entry name" value="ATILLA, ISOFORM B-RELATED-RELATED"/>
    <property type="match status" value="1"/>
</dbReference>
<organism evidence="10">
    <name type="scientific">Dendroctonus ponderosae</name>
    <name type="common">Mountain pine beetle</name>
    <dbReference type="NCBI Taxonomy" id="77166"/>
    <lineage>
        <taxon>Eukaryota</taxon>
        <taxon>Metazoa</taxon>
        <taxon>Ecdysozoa</taxon>
        <taxon>Arthropoda</taxon>
        <taxon>Hexapoda</taxon>
        <taxon>Insecta</taxon>
        <taxon>Pterygota</taxon>
        <taxon>Neoptera</taxon>
        <taxon>Endopterygota</taxon>
        <taxon>Coleoptera</taxon>
        <taxon>Polyphaga</taxon>
        <taxon>Cucujiformia</taxon>
        <taxon>Curculionidae</taxon>
        <taxon>Scolytinae</taxon>
        <taxon>Dendroctonus</taxon>
    </lineage>
</organism>
<dbReference type="HOGENOM" id="CLU_129648_0_0_1"/>
<evidence type="ECO:0000256" key="8">
    <source>
        <dbReference type="ARBA" id="ARBA00023288"/>
    </source>
</evidence>
<dbReference type="CDD" id="cd23589">
    <property type="entry name" value="TFP_LU_ECD_Rtv"/>
    <property type="match status" value="1"/>
</dbReference>
<reference evidence="10" key="1">
    <citation type="journal article" date="2013" name="Genome Biol.">
        <title>Draft genome of the mountain pine beetle, Dendroctonus ponderosae Hopkins, a major forest pest.</title>
        <authorList>
            <person name="Keeling C.I."/>
            <person name="Yuen M.M."/>
            <person name="Liao N.Y."/>
            <person name="Docking T.R."/>
            <person name="Chan S.K."/>
            <person name="Taylor G.A."/>
            <person name="Palmquist D.L."/>
            <person name="Jackman S.D."/>
            <person name="Nguyen A."/>
            <person name="Li M."/>
            <person name="Henderson H."/>
            <person name="Janes J.K."/>
            <person name="Zhao Y."/>
            <person name="Pandoh P."/>
            <person name="Moore R."/>
            <person name="Sperling F.A."/>
            <person name="Huber D.P."/>
            <person name="Birol I."/>
            <person name="Jones S.J."/>
            <person name="Bohlmann J."/>
        </authorList>
    </citation>
    <scope>NUCLEOTIDE SEQUENCE</scope>
</reference>
<keyword evidence="7" id="KW-0325">Glycoprotein</keyword>
<name>N6TMT4_DENPD</name>
<keyword evidence="2" id="KW-0336">GPI-anchor</keyword>
<evidence type="ECO:0000256" key="3">
    <source>
        <dbReference type="ARBA" id="ARBA00022692"/>
    </source>
</evidence>
<dbReference type="InterPro" id="IPR050975">
    <property type="entry name" value="Sleep_regulator"/>
</dbReference>
<feature type="transmembrane region" description="Helical" evidence="9">
    <location>
        <begin position="154"/>
        <end position="177"/>
    </location>
</feature>
<dbReference type="GO" id="GO:0032222">
    <property type="term" value="P:regulation of synaptic transmission, cholinergic"/>
    <property type="evidence" value="ECO:0007669"/>
    <property type="project" value="InterPro"/>
</dbReference>
<dbReference type="Pfam" id="PF17064">
    <property type="entry name" value="QVR"/>
    <property type="match status" value="1"/>
</dbReference>
<evidence type="ECO:0000256" key="9">
    <source>
        <dbReference type="SAM" id="Phobius"/>
    </source>
</evidence>
<protein>
    <submittedName>
        <fullName evidence="10">Uncharacterized protein</fullName>
    </submittedName>
</protein>
<dbReference type="EMBL" id="KB737836">
    <property type="protein sequence ID" value="ENN82897.1"/>
    <property type="molecule type" value="Genomic_DNA"/>
</dbReference>
<keyword evidence="6 9" id="KW-0472">Membrane</keyword>
<evidence type="ECO:0000256" key="4">
    <source>
        <dbReference type="ARBA" id="ARBA00022729"/>
    </source>
</evidence>
<evidence type="ECO:0000256" key="5">
    <source>
        <dbReference type="ARBA" id="ARBA00022989"/>
    </source>
</evidence>
<evidence type="ECO:0000256" key="1">
    <source>
        <dbReference type="ARBA" id="ARBA00004589"/>
    </source>
</evidence>
<evidence type="ECO:0000313" key="10">
    <source>
        <dbReference type="EMBL" id="ENN79343.1"/>
    </source>
</evidence>
<dbReference type="EMBL" id="KB740725">
    <property type="protein sequence ID" value="ENN79343.1"/>
    <property type="molecule type" value="Genomic_DNA"/>
</dbReference>
<gene>
    <name evidence="11" type="ORF">YQE_00737</name>
    <name evidence="10" type="ORF">YQE_04204</name>
</gene>
<keyword evidence="8" id="KW-0449">Lipoprotein</keyword>
<evidence type="ECO:0000313" key="11">
    <source>
        <dbReference type="EMBL" id="ENN82897.1"/>
    </source>
</evidence>
<keyword evidence="3 9" id="KW-0812">Transmembrane</keyword>
<comment type="subcellular location">
    <subcellularLocation>
        <location evidence="1">Membrane</location>
        <topology evidence="1">Lipid-anchor</topology>
        <topology evidence="1">GPI-anchor</topology>
    </subcellularLocation>
</comment>
<dbReference type="GO" id="GO:0030431">
    <property type="term" value="P:sleep"/>
    <property type="evidence" value="ECO:0007669"/>
    <property type="project" value="InterPro"/>
</dbReference>
<dbReference type="InterPro" id="IPR031424">
    <property type="entry name" value="QVR-like"/>
</dbReference>
<sequence length="178" mass="20284">TIDSPKKVKVKLLNSQLCRLEENIVLVPIPFEMDFQAYFMCICVFFLFNFVAFSNGLQRCFMFRSRGELGSCKDPFVANVTLVENKQEIGIETVPYASGWCGKIVESENVAKEEYGVATQRICLQRGPSDSEDRCAYTKWNYRKVLMCFCKRDLCNVGVSFTPQAAVYALLVCMVLIF</sequence>
<evidence type="ECO:0000256" key="7">
    <source>
        <dbReference type="ARBA" id="ARBA00023180"/>
    </source>
</evidence>
<dbReference type="OMA" id="MEWIIMA"/>
<accession>N6TMT4</accession>
<dbReference type="AlphaFoldDB" id="N6TMT4"/>
<evidence type="ECO:0000256" key="2">
    <source>
        <dbReference type="ARBA" id="ARBA00022622"/>
    </source>
</evidence>
<evidence type="ECO:0000256" key="6">
    <source>
        <dbReference type="ARBA" id="ARBA00023136"/>
    </source>
</evidence>
<keyword evidence="5 9" id="KW-1133">Transmembrane helix</keyword>
<keyword evidence="4" id="KW-0732">Signal</keyword>
<proteinExistence type="predicted"/>
<dbReference type="GO" id="GO:0098552">
    <property type="term" value="C:side of membrane"/>
    <property type="evidence" value="ECO:0007669"/>
    <property type="project" value="UniProtKB-KW"/>
</dbReference>
<dbReference type="OrthoDB" id="9988013at2759"/>
<feature type="transmembrane region" description="Helical" evidence="9">
    <location>
        <begin position="35"/>
        <end position="57"/>
    </location>
</feature>
<feature type="non-terminal residue" evidence="10">
    <location>
        <position position="1"/>
    </location>
</feature>